<dbReference type="Proteomes" id="UP000194440">
    <property type="component" value="Chromosome"/>
</dbReference>
<reference evidence="2" key="1">
    <citation type="submission" date="2017-05" db="EMBL/GenBank/DDBJ databases">
        <title>Polyphasic characterization of four soil-derived phenanthrene-degrading Acidovorax strains and proposal of Acidovorax phenanthrenivorans sp. nov.</title>
        <authorList>
            <person name="Singleton D."/>
            <person name="Lee J."/>
            <person name="Dickey A.N."/>
            <person name="Stroud A."/>
            <person name="Scholl E.H."/>
            <person name="Wright F.A."/>
            <person name="Aitken M.D."/>
        </authorList>
    </citation>
    <scope>NUCLEOTIDE SEQUENCE</scope>
    <source>
        <strain evidence="2">P4</strain>
    </source>
</reference>
<protein>
    <submittedName>
        <fullName evidence="2">Esterase</fullName>
    </submittedName>
</protein>
<accession>A0A240UF73</accession>
<evidence type="ECO:0000259" key="1">
    <source>
        <dbReference type="Pfam" id="PF12697"/>
    </source>
</evidence>
<sequence length="279" mass="31006">MIHSTAVVLLHGLCSTPDELLSLQGPLRQKGCTVVPLRIEGYSFDAADPERQASAFDGWVQAVQDRVQALREDHHRVILVGISAGCALALAAAMSERGTPDGLVLLSTTLRYDGWGVSRLRFLLPLALYTPIGRWWQYRETSPYGVKNERIRAWIESELEQRRISRAGSATLGVSYLRENDRLIRYVRRQLGAVRCAQVLAIHAQEDEVASPRNLDLLERGLPKVCALQAQTVHNSYHMISIDNDRQEVVRMVLGFVEARTAAGIEPGAAADGQMLQKK</sequence>
<dbReference type="Gene3D" id="3.40.50.1820">
    <property type="entry name" value="alpha/beta hydrolase"/>
    <property type="match status" value="1"/>
</dbReference>
<dbReference type="Pfam" id="PF12697">
    <property type="entry name" value="Abhydrolase_6"/>
    <property type="match status" value="1"/>
</dbReference>
<dbReference type="EMBL" id="CP021366">
    <property type="protein sequence ID" value="ART59745.1"/>
    <property type="molecule type" value="Genomic_DNA"/>
</dbReference>
<evidence type="ECO:0000313" key="2">
    <source>
        <dbReference type="EMBL" id="ART59745.1"/>
    </source>
</evidence>
<dbReference type="RefSeq" id="WP_086927812.1">
    <property type="nucleotide sequence ID" value="NZ_CP021362.1"/>
</dbReference>
<organism evidence="2 3">
    <name type="scientific">Acidovorax carolinensis</name>
    <dbReference type="NCBI Taxonomy" id="553814"/>
    <lineage>
        <taxon>Bacteria</taxon>
        <taxon>Pseudomonadati</taxon>
        <taxon>Pseudomonadota</taxon>
        <taxon>Betaproteobacteria</taxon>
        <taxon>Burkholderiales</taxon>
        <taxon>Comamonadaceae</taxon>
        <taxon>Acidovorax</taxon>
    </lineage>
</organism>
<gene>
    <name evidence="2" type="ORF">CBP36_13740</name>
</gene>
<dbReference type="AlphaFoldDB" id="A0A240UF73"/>
<feature type="domain" description="AB hydrolase-1" evidence="1">
    <location>
        <begin position="7"/>
        <end position="249"/>
    </location>
</feature>
<dbReference type="InterPro" id="IPR029058">
    <property type="entry name" value="AB_hydrolase_fold"/>
</dbReference>
<dbReference type="InterPro" id="IPR000073">
    <property type="entry name" value="AB_hydrolase_1"/>
</dbReference>
<dbReference type="SUPFAM" id="SSF53474">
    <property type="entry name" value="alpha/beta-Hydrolases"/>
    <property type="match status" value="1"/>
</dbReference>
<evidence type="ECO:0000313" key="3">
    <source>
        <dbReference type="Proteomes" id="UP000194440"/>
    </source>
</evidence>
<dbReference type="KEGG" id="acip:CBP36_13740"/>
<keyword evidence="3" id="KW-1185">Reference proteome</keyword>
<dbReference type="OrthoDB" id="8612291at2"/>
<proteinExistence type="predicted"/>
<dbReference type="KEGG" id="acis:CBP35_05190"/>
<name>A0A240UF73_9BURK</name>